<proteinExistence type="predicted"/>
<evidence type="ECO:0000256" key="1">
    <source>
        <dbReference type="SAM" id="Phobius"/>
    </source>
</evidence>
<dbReference type="STRING" id="1349785.GCA_000509405_01766"/>
<dbReference type="Pfam" id="PF12412">
    <property type="entry name" value="DUF3667"/>
    <property type="match status" value="1"/>
</dbReference>
<name>A0A2H1EDK3_9FLAO</name>
<keyword evidence="1" id="KW-1133">Transmembrane helix</keyword>
<dbReference type="Proteomes" id="UP000231564">
    <property type="component" value="Chromosome MARIT"/>
</dbReference>
<dbReference type="AlphaFoldDB" id="A0A2H1EDK3"/>
<reference evidence="2 3" key="1">
    <citation type="submission" date="2016-11" db="EMBL/GenBank/DDBJ databases">
        <authorList>
            <person name="Jaros S."/>
            <person name="Januszkiewicz K."/>
            <person name="Wedrychowicz H."/>
        </authorList>
    </citation>
    <scope>NUCLEOTIDE SEQUENCE [LARGE SCALE GENOMIC DNA]</scope>
    <source>
        <strain evidence="2">NCIMB 2154T</strain>
    </source>
</reference>
<sequence length="367" mass="42710">MIGNKKDAIVKDVSCLNCGYPFSGQENFCPECGQKNKGLKLTFSNFIKEVFKGFITWDSKFWNTIIPLLIKPGKISKDYIEGKRIRYANPFRFYFTVSIIFFLTIGITDNYIKFNNFRKGTSSSSKKTILANNILEPEEQITLDSIQKALSIAIDSANNKITKKTLRKTDSLEHKTVSDFEVLFKENRNILPFLKFQKENPNLSIDEALDSLGLKKTFQNRFWYSRSSVINSFMSDKESEDKYKKQMISYSSVALFVLLPLFTLFLRIIYFRKRITYVGHLVFVFHIQTVFFLLFTVFYIINVAKNTNQFILVSLIIFMTYLFIAMKKFYNQSYLKTFVKYVLANIFFMILASLGTTIISVIAFALY</sequence>
<feature type="transmembrane region" description="Helical" evidence="1">
    <location>
        <begin position="247"/>
        <end position="270"/>
    </location>
</feature>
<dbReference type="RefSeq" id="WP_100211768.1">
    <property type="nucleotide sequence ID" value="NZ_CP138495.1"/>
</dbReference>
<feature type="transmembrane region" description="Helical" evidence="1">
    <location>
        <begin position="338"/>
        <end position="366"/>
    </location>
</feature>
<organism evidence="2 3">
    <name type="scientific">Tenacibaculum maritimum NCIMB 2154</name>
    <dbReference type="NCBI Taxonomy" id="1349785"/>
    <lineage>
        <taxon>Bacteria</taxon>
        <taxon>Pseudomonadati</taxon>
        <taxon>Bacteroidota</taxon>
        <taxon>Flavobacteriia</taxon>
        <taxon>Flavobacteriales</taxon>
        <taxon>Flavobacteriaceae</taxon>
        <taxon>Tenacibaculum</taxon>
    </lineage>
</organism>
<feature type="transmembrane region" description="Helical" evidence="1">
    <location>
        <begin position="277"/>
        <end position="301"/>
    </location>
</feature>
<gene>
    <name evidence="2" type="ORF">MARIT_2773</name>
</gene>
<accession>A0A2H1EDK3</accession>
<evidence type="ECO:0000313" key="2">
    <source>
        <dbReference type="EMBL" id="SFZ84492.1"/>
    </source>
</evidence>
<dbReference type="InterPro" id="IPR022134">
    <property type="entry name" value="DUF3667"/>
</dbReference>
<evidence type="ECO:0000313" key="3">
    <source>
        <dbReference type="Proteomes" id="UP000231564"/>
    </source>
</evidence>
<feature type="transmembrane region" description="Helical" evidence="1">
    <location>
        <begin position="93"/>
        <end position="112"/>
    </location>
</feature>
<keyword evidence="3" id="KW-1185">Reference proteome</keyword>
<evidence type="ECO:0008006" key="4">
    <source>
        <dbReference type="Google" id="ProtNLM"/>
    </source>
</evidence>
<dbReference type="KEGG" id="tmar:MARIT_2773"/>
<keyword evidence="1" id="KW-0812">Transmembrane</keyword>
<keyword evidence="1" id="KW-0472">Membrane</keyword>
<feature type="transmembrane region" description="Helical" evidence="1">
    <location>
        <begin position="307"/>
        <end position="326"/>
    </location>
</feature>
<dbReference type="EMBL" id="LT634361">
    <property type="protein sequence ID" value="SFZ84492.1"/>
    <property type="molecule type" value="Genomic_DNA"/>
</dbReference>
<dbReference type="GeneID" id="47724229"/>
<dbReference type="OrthoDB" id="675873at2"/>
<protein>
    <recommendedName>
        <fullName evidence="4">DUF3667 domain-containing protein</fullName>
    </recommendedName>
</protein>